<dbReference type="Proteomes" id="UP001521785">
    <property type="component" value="Unassembled WGS sequence"/>
</dbReference>
<gene>
    <name evidence="3" type="ORF">SLS60_006783</name>
</gene>
<proteinExistence type="predicted"/>
<organism evidence="3 4">
    <name type="scientific">Paraconiothyrium brasiliense</name>
    <dbReference type="NCBI Taxonomy" id="300254"/>
    <lineage>
        <taxon>Eukaryota</taxon>
        <taxon>Fungi</taxon>
        <taxon>Dikarya</taxon>
        <taxon>Ascomycota</taxon>
        <taxon>Pezizomycotina</taxon>
        <taxon>Dothideomycetes</taxon>
        <taxon>Pleosporomycetidae</taxon>
        <taxon>Pleosporales</taxon>
        <taxon>Massarineae</taxon>
        <taxon>Didymosphaeriaceae</taxon>
        <taxon>Paraconiothyrium</taxon>
    </lineage>
</organism>
<dbReference type="PANTHER" id="PTHR24148:SF82">
    <property type="entry name" value="HETEROKARYON INCOMPATIBILITY DOMAIN-CONTAINING PROTEIN"/>
    <property type="match status" value="1"/>
</dbReference>
<feature type="compositionally biased region" description="Polar residues" evidence="1">
    <location>
        <begin position="41"/>
        <end position="54"/>
    </location>
</feature>
<dbReference type="EMBL" id="JAKJXO020000009">
    <property type="protein sequence ID" value="KAL1600398.1"/>
    <property type="molecule type" value="Genomic_DNA"/>
</dbReference>
<sequence length="753" mass="83149">MSASTVPSPSSLRAGHCGFLEVDELELDTSSLHAHIVSPSTKETLLKPQQSQHPHGSHDDAGTSLIADLRRLAPSVAKEFLSRPSARDDAVFRLINDVYSQGEEKSYIAMSYVWNKVSRDTPKKLISPVGDLPFGWVQTVEQFPLPTTKGMFQAVLNERRDGEGLWFDQVCINQEDEAEKALAVGVMDSIYKNARVVVAALDDVSVTAEELQFLEQYYHQYIFSNLPLDQHPNRGLNPPVMQQHPLFRSFVERVLTSMWFERAWCAHELRMARSHVFLVPCEIEAGEESAYTVIRFTGAFFVHMLVLASEVVTSSVTQQQLQSLLRQFSNSYFSNEQETLAIRNSDRRPKPSPTHSLVPTISEIFRMKAGGNPRLPEYLRRLDANRDKMSIALNITGIPLVLKPPSPLQRPALEDECIRQLLLVGLAARDPVTLCTTGAPLQLHDGSIAWLCKPTQLDRPSSYTAPPPAFPQAASTITQGSDGRAEYIQLDLIFLDLPHRTLPNPNFPAIVHRAREFIDICMQHQVQSHTLWNLWQVPNHPRAPAMRNIFIQTLACIIDCGVPWLLDVASQPALPHGTSGLDPAAIDMLFNPQVILHTYINIPFFSTLLNIVGSFIAHGIPWASTASERTHGPLIISAPSPQIQSSPAPVYTSMLKKSLIFAPFAHSKTLLVAVPGAVKDPDYATLARGWILTPSNPYTGTGTGTGSPKATVSWVLRGKGTIFGELGFNRALGESGPVHVRNHRVYGPGIGAG</sequence>
<evidence type="ECO:0000259" key="2">
    <source>
        <dbReference type="Pfam" id="PF06985"/>
    </source>
</evidence>
<dbReference type="PANTHER" id="PTHR24148">
    <property type="entry name" value="ANKYRIN REPEAT DOMAIN-CONTAINING PROTEIN 39 HOMOLOG-RELATED"/>
    <property type="match status" value="1"/>
</dbReference>
<dbReference type="InterPro" id="IPR010730">
    <property type="entry name" value="HET"/>
</dbReference>
<evidence type="ECO:0000313" key="3">
    <source>
        <dbReference type="EMBL" id="KAL1600398.1"/>
    </source>
</evidence>
<dbReference type="Pfam" id="PF06985">
    <property type="entry name" value="HET"/>
    <property type="match status" value="1"/>
</dbReference>
<name>A0ABR3R7J2_9PLEO</name>
<feature type="region of interest" description="Disordered" evidence="1">
    <location>
        <begin position="41"/>
        <end position="62"/>
    </location>
</feature>
<evidence type="ECO:0000313" key="4">
    <source>
        <dbReference type="Proteomes" id="UP001521785"/>
    </source>
</evidence>
<feature type="domain" description="Heterokaryon incompatibility" evidence="2">
    <location>
        <begin position="107"/>
        <end position="268"/>
    </location>
</feature>
<reference evidence="3 4" key="1">
    <citation type="submission" date="2024-02" db="EMBL/GenBank/DDBJ databases">
        <title>De novo assembly and annotation of 12 fungi associated with fruit tree decline syndrome in Ontario, Canada.</title>
        <authorList>
            <person name="Sulman M."/>
            <person name="Ellouze W."/>
            <person name="Ilyukhin E."/>
        </authorList>
    </citation>
    <scope>NUCLEOTIDE SEQUENCE [LARGE SCALE GENOMIC DNA]</scope>
    <source>
        <strain evidence="3 4">M42-189</strain>
    </source>
</reference>
<protein>
    <recommendedName>
        <fullName evidence="2">Heterokaryon incompatibility domain-containing protein</fullName>
    </recommendedName>
</protein>
<dbReference type="InterPro" id="IPR052895">
    <property type="entry name" value="HetReg/Transcr_Mod"/>
</dbReference>
<evidence type="ECO:0000256" key="1">
    <source>
        <dbReference type="SAM" id="MobiDB-lite"/>
    </source>
</evidence>
<comment type="caution">
    <text evidence="3">The sequence shown here is derived from an EMBL/GenBank/DDBJ whole genome shotgun (WGS) entry which is preliminary data.</text>
</comment>
<accession>A0ABR3R7J2</accession>
<keyword evidence="4" id="KW-1185">Reference proteome</keyword>